<dbReference type="EMBL" id="LT671823">
    <property type="protein sequence ID" value="SHO78097.1"/>
    <property type="molecule type" value="Genomic_DNA"/>
</dbReference>
<dbReference type="PROSITE" id="PS51513">
    <property type="entry name" value="FFD"/>
    <property type="match status" value="1"/>
</dbReference>
<dbReference type="GO" id="GO:0034063">
    <property type="term" value="P:stress granule assembly"/>
    <property type="evidence" value="ECO:0007669"/>
    <property type="project" value="TreeGrafter"/>
</dbReference>
<evidence type="ECO:0000259" key="3">
    <source>
        <dbReference type="PROSITE" id="PS51513"/>
    </source>
</evidence>
<dbReference type="AlphaFoldDB" id="A0A1M8A713"/>
<reference evidence="5" key="1">
    <citation type="journal article" date="2017" name="Nucleic Acids Res.">
        <title>Proteogenomics produces comprehensive and highly accurate protein-coding gene annotation in a complete genome assembly of Malassezia sympodialis.</title>
        <authorList>
            <person name="Zhu Y."/>
            <person name="Engstroem P.G."/>
            <person name="Tellgren-Roth C."/>
            <person name="Baudo C.D."/>
            <person name="Kennell J.C."/>
            <person name="Sun S."/>
            <person name="Billmyre R.B."/>
            <person name="Schroeder M.S."/>
            <person name="Andersson A."/>
            <person name="Holm T."/>
            <person name="Sigurgeirsson B."/>
            <person name="Wu G."/>
            <person name="Sankaranarayanan S.R."/>
            <person name="Siddharthan R."/>
            <person name="Sanyal K."/>
            <person name="Lundeberg J."/>
            <person name="Nystedt B."/>
            <person name="Boekhout T."/>
            <person name="Dawson T.L. Jr."/>
            <person name="Heitman J."/>
            <person name="Scheynius A."/>
            <person name="Lehtioe J."/>
        </authorList>
    </citation>
    <scope>NUCLEOTIDE SEQUENCE [LARGE SCALE GENOMIC DNA]</scope>
    <source>
        <strain evidence="5">ATCC 42132</strain>
    </source>
</reference>
<dbReference type="PANTHER" id="PTHR13586">
    <property type="entry name" value="SCD6 PROTEIN-RELATED"/>
    <property type="match status" value="1"/>
</dbReference>
<feature type="compositionally biased region" description="Basic and acidic residues" evidence="2">
    <location>
        <begin position="362"/>
        <end position="379"/>
    </location>
</feature>
<feature type="compositionally biased region" description="Polar residues" evidence="2">
    <location>
        <begin position="319"/>
        <end position="332"/>
    </location>
</feature>
<dbReference type="GO" id="GO:0003729">
    <property type="term" value="F:mRNA binding"/>
    <property type="evidence" value="ECO:0007669"/>
    <property type="project" value="TreeGrafter"/>
</dbReference>
<protein>
    <submittedName>
        <fullName evidence="4">Similar to S.cerevisiae protein SCD6 (Repressor of translation initiation)</fullName>
    </submittedName>
</protein>
<accession>A0A1M8A713</accession>
<dbReference type="InterPro" id="IPR025609">
    <property type="entry name" value="Lsm14-like_N"/>
</dbReference>
<feature type="short sequence motif" description="FFD box" evidence="1">
    <location>
        <begin position="343"/>
        <end position="359"/>
    </location>
</feature>
<feature type="region of interest" description="Disordered" evidence="2">
    <location>
        <begin position="175"/>
        <end position="338"/>
    </location>
</feature>
<keyword evidence="5" id="KW-1185">Reference proteome</keyword>
<dbReference type="VEuPathDB" id="FungiDB:MSYG_2439"/>
<gene>
    <name evidence="4" type="ORF">MSYG_2439</name>
</gene>
<dbReference type="SMART" id="SM01199">
    <property type="entry name" value="FDF"/>
    <property type="match status" value="1"/>
</dbReference>
<dbReference type="OrthoDB" id="21539at2759"/>
<feature type="compositionally biased region" description="Pro residues" evidence="2">
    <location>
        <begin position="175"/>
        <end position="188"/>
    </location>
</feature>
<dbReference type="OMA" id="WYPPPGH"/>
<evidence type="ECO:0000313" key="5">
    <source>
        <dbReference type="Proteomes" id="UP000186303"/>
    </source>
</evidence>
<dbReference type="SUPFAM" id="SSF50182">
    <property type="entry name" value="Sm-like ribonucleoproteins"/>
    <property type="match status" value="1"/>
</dbReference>
<evidence type="ECO:0000256" key="1">
    <source>
        <dbReference type="PROSITE-ProRule" id="PRU00846"/>
    </source>
</evidence>
<dbReference type="SMART" id="SM01271">
    <property type="entry name" value="LSM14"/>
    <property type="match status" value="1"/>
</dbReference>
<name>A0A1M8A713_MALS4</name>
<dbReference type="PANTHER" id="PTHR13586:SF0">
    <property type="entry name" value="TRAILER HITCH, ISOFORM H"/>
    <property type="match status" value="1"/>
</dbReference>
<dbReference type="STRING" id="1230383.A0A1M8A713"/>
<dbReference type="Proteomes" id="UP000186303">
    <property type="component" value="Chromosome 3"/>
</dbReference>
<dbReference type="InterPro" id="IPR019050">
    <property type="entry name" value="FDF_dom"/>
</dbReference>
<dbReference type="Pfam" id="PF12701">
    <property type="entry name" value="LSM14"/>
    <property type="match status" value="1"/>
</dbReference>
<proteinExistence type="predicted"/>
<feature type="compositionally biased region" description="Basic residues" evidence="2">
    <location>
        <begin position="395"/>
        <end position="411"/>
    </location>
</feature>
<feature type="compositionally biased region" description="Polar residues" evidence="2">
    <location>
        <begin position="201"/>
        <end position="225"/>
    </location>
</feature>
<sequence>MASPAGPPGGHDNSAASFLGALISLTSHSNIRYQGILSNIDAAHATLSLEKVQSWGTEGRCAAMGNPQDEVSKADNVYDYIVFRAADVVDLRIDDPSPKNDVVTPQQTPSQPAVSPYDPSNDPNLLGSYPSMYSQMPPQMYAMPTEAYPYGGFVPPPYMGHTMYAYHGPNFGAPPPHMQGMQPPPFFPTAPDSASYAPKQSGATTTASRRSQSPKNVSDVQNNLAFMQDNEAKPVDTQPAMRDAPSATTSASVPFSAPKPEDVPSASEGPDSLVTETQAKKPEISEPSAVSASKDVKPNAAAETGEFDFEKANARFSKKPTTLQGPDQTSGKLSAIPPAEAQTFYDKKSGFFDNISSEVKDRLEGGRNRHAIAEEKERNMLTFGDEAANFNGPPRRSRGRGHRSHGRRAGGRNHGPSKPEWV</sequence>
<dbReference type="GO" id="GO:0000932">
    <property type="term" value="C:P-body"/>
    <property type="evidence" value="ECO:0007669"/>
    <property type="project" value="TreeGrafter"/>
</dbReference>
<evidence type="ECO:0000256" key="2">
    <source>
        <dbReference type="SAM" id="MobiDB-lite"/>
    </source>
</evidence>
<dbReference type="GO" id="GO:0033962">
    <property type="term" value="P:P-body assembly"/>
    <property type="evidence" value="ECO:0007669"/>
    <property type="project" value="TreeGrafter"/>
</dbReference>
<organism evidence="4 5">
    <name type="scientific">Malassezia sympodialis (strain ATCC 42132)</name>
    <name type="common">Atopic eczema-associated yeast</name>
    <dbReference type="NCBI Taxonomy" id="1230383"/>
    <lineage>
        <taxon>Eukaryota</taxon>
        <taxon>Fungi</taxon>
        <taxon>Dikarya</taxon>
        <taxon>Basidiomycota</taxon>
        <taxon>Ustilaginomycotina</taxon>
        <taxon>Malasseziomycetes</taxon>
        <taxon>Malasseziales</taxon>
        <taxon>Malasseziaceae</taxon>
        <taxon>Malassezia</taxon>
    </lineage>
</organism>
<feature type="domain" description="FFD box profile" evidence="3">
    <location>
        <begin position="343"/>
        <end position="359"/>
    </location>
</feature>
<dbReference type="InterPro" id="IPR010920">
    <property type="entry name" value="LSM_dom_sf"/>
</dbReference>
<feature type="region of interest" description="Disordered" evidence="2">
    <location>
        <begin position="362"/>
        <end position="422"/>
    </location>
</feature>
<feature type="compositionally biased region" description="Polar residues" evidence="2">
    <location>
        <begin position="103"/>
        <end position="113"/>
    </location>
</feature>
<feature type="region of interest" description="Disordered" evidence="2">
    <location>
        <begin position="96"/>
        <end position="127"/>
    </location>
</feature>
<evidence type="ECO:0000313" key="4">
    <source>
        <dbReference type="EMBL" id="SHO78097.1"/>
    </source>
</evidence>
<dbReference type="Gene3D" id="2.30.30.100">
    <property type="match status" value="1"/>
</dbReference>
<dbReference type="InterPro" id="IPR025761">
    <property type="entry name" value="FFD_box"/>
</dbReference>